<evidence type="ECO:0000313" key="3">
    <source>
        <dbReference type="Proteomes" id="UP000182379"/>
    </source>
</evidence>
<dbReference type="AlphaFoldDB" id="A0A1H2X9L9"/>
<dbReference type="InterPro" id="IPR004697">
    <property type="entry name" value="AbgT"/>
</dbReference>
<feature type="transmembrane region" description="Helical" evidence="1">
    <location>
        <begin position="448"/>
        <end position="464"/>
    </location>
</feature>
<feature type="transmembrane region" description="Helical" evidence="1">
    <location>
        <begin position="125"/>
        <end position="158"/>
    </location>
</feature>
<keyword evidence="1" id="KW-1133">Transmembrane helix</keyword>
<keyword evidence="1" id="KW-0472">Membrane</keyword>
<feature type="transmembrane region" description="Helical" evidence="1">
    <location>
        <begin position="85"/>
        <end position="104"/>
    </location>
</feature>
<reference evidence="2 3" key="1">
    <citation type="submission" date="2016-10" db="EMBL/GenBank/DDBJ databases">
        <authorList>
            <person name="Varghese N."/>
            <person name="Submissions S."/>
        </authorList>
    </citation>
    <scope>NUCLEOTIDE SEQUENCE [LARGE SCALE GENOMIC DNA]</scope>
    <source>
        <strain evidence="2 3">WCC6</strain>
    </source>
</reference>
<comment type="caution">
    <text evidence="2">The sequence shown here is derived from an EMBL/GenBank/DDBJ whole genome shotgun (WGS) entry which is preliminary data.</text>
</comment>
<dbReference type="Pfam" id="PF03806">
    <property type="entry name" value="ABG_transport"/>
    <property type="match status" value="1"/>
</dbReference>
<sequence length="514" mass="55027">METKNATKGSLLDRFLNTVERVCNRLPPPAILFCILFVITAVVGAICTQAGFALENPASHKIVTSQNFFTKAGIQWLLTTLVKNFTGFAPLGLVITMTLAIGFCEESGMLAALLRRCMKGVPPSLVPFIVAFLGVCGNIASDTAMVVIPPLAAVAYIGVRKHPVVGMMVGFAGAEAGFGANLMIAGTDSLLQGLTNQAIDGFFGKAGVFAVDVTCNWYFMFASTFLCALIIALVSIKIVEPRFGVYDGPGADEELGEVKPIEVKGLNRAALVVVIYILILAAGFFTGVLSKDGHTFVGSPLLKGLIPLLFVMFSLAGLTYGFTTGSFTCIKDVNKAMVHQMSGMGAFVVFCFFCGQFQALFSWTHLGTLLAIGGADFLKNVGFTGLPMCVLFVLITSLVNIFMSSGSAKWAIFAPIFIPMFMLLGYHPGFTQLLYRLGDSPTNCFTPMNPYLWMILSVAQEKYMPKAAIGTLVSNLIPIAVCLQIVWIIFLIVWMTLGLPIGPGVEMALPAGVL</sequence>
<dbReference type="GO" id="GO:1902604">
    <property type="term" value="P:p-aminobenzoyl-glutamate transmembrane transport"/>
    <property type="evidence" value="ECO:0007669"/>
    <property type="project" value="InterPro"/>
</dbReference>
<feature type="transmembrane region" description="Helical" evidence="1">
    <location>
        <begin position="410"/>
        <end position="428"/>
    </location>
</feature>
<keyword evidence="1" id="KW-0812">Transmembrane</keyword>
<dbReference type="GO" id="GO:0015558">
    <property type="term" value="F:secondary active p-aminobenzoyl-glutamate transmembrane transporter activity"/>
    <property type="evidence" value="ECO:0007669"/>
    <property type="project" value="InterPro"/>
</dbReference>
<feature type="transmembrane region" description="Helical" evidence="1">
    <location>
        <begin position="301"/>
        <end position="322"/>
    </location>
</feature>
<organism evidence="2 3">
    <name type="scientific">Acidaminococcus fermentans</name>
    <dbReference type="NCBI Taxonomy" id="905"/>
    <lineage>
        <taxon>Bacteria</taxon>
        <taxon>Bacillati</taxon>
        <taxon>Bacillota</taxon>
        <taxon>Negativicutes</taxon>
        <taxon>Acidaminococcales</taxon>
        <taxon>Acidaminococcaceae</taxon>
        <taxon>Acidaminococcus</taxon>
    </lineage>
</organism>
<dbReference type="Proteomes" id="UP000182379">
    <property type="component" value="Unassembled WGS sequence"/>
</dbReference>
<protein>
    <submittedName>
        <fullName evidence="2">Aminobenzoyl-glutamate transport protein</fullName>
    </submittedName>
</protein>
<dbReference type="PANTHER" id="PTHR30282">
    <property type="entry name" value="P-AMINOBENZOYL GLUTAMATE TRANSPORTER"/>
    <property type="match status" value="1"/>
</dbReference>
<accession>A0A1H2X9L9</accession>
<evidence type="ECO:0000313" key="2">
    <source>
        <dbReference type="EMBL" id="SDW88959.1"/>
    </source>
</evidence>
<dbReference type="EMBL" id="FNOP01000008">
    <property type="protein sequence ID" value="SDW88959.1"/>
    <property type="molecule type" value="Genomic_DNA"/>
</dbReference>
<name>A0A1H2X9L9_ACIFE</name>
<feature type="transmembrane region" description="Helical" evidence="1">
    <location>
        <begin position="343"/>
        <end position="361"/>
    </location>
</feature>
<proteinExistence type="predicted"/>
<dbReference type="PANTHER" id="PTHR30282:SF0">
    <property type="entry name" value="P-AMINOBENZOYL-GLUTAMATE TRANSPORT PROTEIN"/>
    <property type="match status" value="1"/>
</dbReference>
<gene>
    <name evidence="2" type="ORF">SAMN05216495_10822</name>
</gene>
<dbReference type="RefSeq" id="WP_074705929.1">
    <property type="nucleotide sequence ID" value="NZ_CAMEFB010000027.1"/>
</dbReference>
<feature type="transmembrane region" description="Helical" evidence="1">
    <location>
        <begin position="476"/>
        <end position="497"/>
    </location>
</feature>
<evidence type="ECO:0000256" key="1">
    <source>
        <dbReference type="SAM" id="Phobius"/>
    </source>
</evidence>
<feature type="transmembrane region" description="Helical" evidence="1">
    <location>
        <begin position="30"/>
        <end position="52"/>
    </location>
</feature>
<feature type="transmembrane region" description="Helical" evidence="1">
    <location>
        <begin position="269"/>
        <end position="289"/>
    </location>
</feature>
<feature type="transmembrane region" description="Helical" evidence="1">
    <location>
        <begin position="381"/>
        <end position="403"/>
    </location>
</feature>
<feature type="transmembrane region" description="Helical" evidence="1">
    <location>
        <begin position="217"/>
        <end position="236"/>
    </location>
</feature>